<gene>
    <name evidence="2" type="ORF">CFP56_013086</name>
</gene>
<reference evidence="2" key="2">
    <citation type="journal article" date="2018" name="Sci. Data">
        <title>The draft genome sequence of cork oak.</title>
        <authorList>
            <person name="Ramos A.M."/>
            <person name="Usie A."/>
            <person name="Barbosa P."/>
            <person name="Barros P.M."/>
            <person name="Capote T."/>
            <person name="Chaves I."/>
            <person name="Simoes F."/>
            <person name="Abreu I."/>
            <person name="Carrasquinho I."/>
            <person name="Faro C."/>
            <person name="Guimaraes J.B."/>
            <person name="Mendonca D."/>
            <person name="Nobrega F."/>
            <person name="Rodrigues L."/>
            <person name="Saibo N.J.M."/>
            <person name="Varela M.C."/>
            <person name="Egas C."/>
            <person name="Matos J."/>
            <person name="Miguel C.M."/>
            <person name="Oliveira M.M."/>
            <person name="Ricardo C.P."/>
            <person name="Goncalves S."/>
        </authorList>
    </citation>
    <scope>NUCLEOTIDE SEQUENCE [LARGE SCALE GENOMIC DNA]</scope>
    <source>
        <strain evidence="2">HL8</strain>
    </source>
</reference>
<feature type="region of interest" description="Disordered" evidence="1">
    <location>
        <begin position="1"/>
        <end position="44"/>
    </location>
</feature>
<comment type="caution">
    <text evidence="2">The sequence shown here is derived from an EMBL/GenBank/DDBJ whole genome shotgun (WGS) entry which is preliminary data.</text>
</comment>
<dbReference type="EMBL" id="PKMF04000020">
    <property type="protein sequence ID" value="KAK7858361.1"/>
    <property type="molecule type" value="Genomic_DNA"/>
</dbReference>
<protein>
    <submittedName>
        <fullName evidence="2">Uncharacterized protein</fullName>
    </submittedName>
</protein>
<evidence type="ECO:0000256" key="1">
    <source>
        <dbReference type="SAM" id="MobiDB-lite"/>
    </source>
</evidence>
<name>A0AAW0M4M1_QUESU</name>
<sequence>MDTKNKKARDSQENKVAKEVNEPTGLDHGGKGQNTDQRNDKKNIMNRMGDNTELLLKDGLYAHLFKIQTDALA</sequence>
<proteinExistence type="predicted"/>
<accession>A0AAW0M4M1</accession>
<feature type="compositionally biased region" description="Basic and acidic residues" evidence="1">
    <location>
        <begin position="1"/>
        <end position="21"/>
    </location>
</feature>
<reference evidence="2" key="1">
    <citation type="submission" date="2017-12" db="EMBL/GenBank/DDBJ databases">
        <authorList>
            <person name="Barbosa P."/>
            <person name="Usie A."/>
            <person name="Ramos A.M."/>
        </authorList>
    </citation>
    <scope>NUCLEOTIDE SEQUENCE</scope>
    <source>
        <strain evidence="2">HL8</strain>
        <tissue evidence="2">Leaves</tissue>
    </source>
</reference>
<dbReference type="AlphaFoldDB" id="A0AAW0M4M1"/>
<evidence type="ECO:0000313" key="2">
    <source>
        <dbReference type="EMBL" id="KAK7858361.1"/>
    </source>
</evidence>
<reference evidence="2" key="3">
    <citation type="submission" date="2023-07" db="EMBL/GenBank/DDBJ databases">
        <title>An improved reference 1 genome and first organelle genomes of Quercus suber.</title>
        <authorList>
            <consortium name="Genosuber Consortium"/>
            <person name="Usie A."/>
            <person name="Serra O."/>
            <person name="Barros P."/>
        </authorList>
    </citation>
    <scope>NUCLEOTIDE SEQUENCE</scope>
    <source>
        <strain evidence="2">HL8</strain>
        <tissue evidence="2">Leaves</tissue>
    </source>
</reference>
<organism evidence="2">
    <name type="scientific">Quercus suber</name>
    <name type="common">Cork oak</name>
    <dbReference type="NCBI Taxonomy" id="58331"/>
    <lineage>
        <taxon>Eukaryota</taxon>
        <taxon>Viridiplantae</taxon>
        <taxon>Streptophyta</taxon>
        <taxon>Embryophyta</taxon>
        <taxon>Tracheophyta</taxon>
        <taxon>Spermatophyta</taxon>
        <taxon>Magnoliopsida</taxon>
        <taxon>eudicotyledons</taxon>
        <taxon>Gunneridae</taxon>
        <taxon>Pentapetalae</taxon>
        <taxon>rosids</taxon>
        <taxon>fabids</taxon>
        <taxon>Fagales</taxon>
        <taxon>Fagaceae</taxon>
        <taxon>Quercus</taxon>
    </lineage>
</organism>